<gene>
    <name evidence="1" type="ORF">LCGC14_2881020</name>
</gene>
<organism evidence="1">
    <name type="scientific">marine sediment metagenome</name>
    <dbReference type="NCBI Taxonomy" id="412755"/>
    <lineage>
        <taxon>unclassified sequences</taxon>
        <taxon>metagenomes</taxon>
        <taxon>ecological metagenomes</taxon>
    </lineage>
</organism>
<proteinExistence type="predicted"/>
<evidence type="ECO:0000313" key="1">
    <source>
        <dbReference type="EMBL" id="KKK74716.1"/>
    </source>
</evidence>
<protein>
    <submittedName>
        <fullName evidence="1">Uncharacterized protein</fullName>
    </submittedName>
</protein>
<accession>A0A0F9AR97</accession>
<sequence>MTENQRLILDVIRDCGHQIG</sequence>
<dbReference type="AlphaFoldDB" id="A0A0F9AR97"/>
<comment type="caution">
    <text evidence="1">The sequence shown here is derived from an EMBL/GenBank/DDBJ whole genome shotgun (WGS) entry which is preliminary data.</text>
</comment>
<feature type="non-terminal residue" evidence="1">
    <location>
        <position position="20"/>
    </location>
</feature>
<reference evidence="1" key="1">
    <citation type="journal article" date="2015" name="Nature">
        <title>Complex archaea that bridge the gap between prokaryotes and eukaryotes.</title>
        <authorList>
            <person name="Spang A."/>
            <person name="Saw J.H."/>
            <person name="Jorgensen S.L."/>
            <person name="Zaremba-Niedzwiedzka K."/>
            <person name="Martijn J."/>
            <person name="Lind A.E."/>
            <person name="van Eijk R."/>
            <person name="Schleper C."/>
            <person name="Guy L."/>
            <person name="Ettema T.J."/>
        </authorList>
    </citation>
    <scope>NUCLEOTIDE SEQUENCE</scope>
</reference>
<dbReference type="EMBL" id="LAZR01056190">
    <property type="protein sequence ID" value="KKK74716.1"/>
    <property type="molecule type" value="Genomic_DNA"/>
</dbReference>
<name>A0A0F9AR97_9ZZZZ</name>